<evidence type="ECO:0000313" key="2">
    <source>
        <dbReference type="EMBL" id="KAJ7019931.1"/>
    </source>
</evidence>
<dbReference type="AlphaFoldDB" id="A0AAD6S424"/>
<sequence length="194" mass="21553">MQPRTPQTEDGGGIHPRQRKWRMAVGCNRARPNGGRQWDPPAPAQVEDGGGNHLRAHTREGGGRIHLRPRKWRMAVGCNRAHPNRGQRWNPPAHPNGGRRWDPPAPAKWRMAVGSTCARTHERVVVGSTRAHAKWGMAVGSTRARANTREGGSASANKLTAVTSHRARVKAGQRWNPPAHAQTREWRRNPTVHT</sequence>
<gene>
    <name evidence="2" type="ORF">C8F04DRAFT_1146247</name>
</gene>
<feature type="region of interest" description="Disordered" evidence="1">
    <location>
        <begin position="81"/>
        <end position="100"/>
    </location>
</feature>
<comment type="caution">
    <text evidence="2">The sequence shown here is derived from an EMBL/GenBank/DDBJ whole genome shotgun (WGS) entry which is preliminary data.</text>
</comment>
<accession>A0AAD6S424</accession>
<protein>
    <submittedName>
        <fullName evidence="2">Uncharacterized protein</fullName>
    </submittedName>
</protein>
<evidence type="ECO:0000313" key="3">
    <source>
        <dbReference type="Proteomes" id="UP001218188"/>
    </source>
</evidence>
<name>A0AAD6S424_9AGAR</name>
<dbReference type="EMBL" id="JARJCM010000280">
    <property type="protein sequence ID" value="KAJ7019931.1"/>
    <property type="molecule type" value="Genomic_DNA"/>
</dbReference>
<feature type="region of interest" description="Disordered" evidence="1">
    <location>
        <begin position="170"/>
        <end position="194"/>
    </location>
</feature>
<reference evidence="2" key="1">
    <citation type="submission" date="2023-03" db="EMBL/GenBank/DDBJ databases">
        <title>Massive genome expansion in bonnet fungi (Mycena s.s.) driven by repeated elements and novel gene families across ecological guilds.</title>
        <authorList>
            <consortium name="Lawrence Berkeley National Laboratory"/>
            <person name="Harder C.B."/>
            <person name="Miyauchi S."/>
            <person name="Viragh M."/>
            <person name="Kuo A."/>
            <person name="Thoen E."/>
            <person name="Andreopoulos B."/>
            <person name="Lu D."/>
            <person name="Skrede I."/>
            <person name="Drula E."/>
            <person name="Henrissat B."/>
            <person name="Morin E."/>
            <person name="Kohler A."/>
            <person name="Barry K."/>
            <person name="LaButti K."/>
            <person name="Morin E."/>
            <person name="Salamov A."/>
            <person name="Lipzen A."/>
            <person name="Mereny Z."/>
            <person name="Hegedus B."/>
            <person name="Baldrian P."/>
            <person name="Stursova M."/>
            <person name="Weitz H."/>
            <person name="Taylor A."/>
            <person name="Grigoriev I.V."/>
            <person name="Nagy L.G."/>
            <person name="Martin F."/>
            <person name="Kauserud H."/>
        </authorList>
    </citation>
    <scope>NUCLEOTIDE SEQUENCE</scope>
    <source>
        <strain evidence="2">CBHHK200</strain>
    </source>
</reference>
<keyword evidence="3" id="KW-1185">Reference proteome</keyword>
<proteinExistence type="predicted"/>
<organism evidence="2 3">
    <name type="scientific">Mycena alexandri</name>
    <dbReference type="NCBI Taxonomy" id="1745969"/>
    <lineage>
        <taxon>Eukaryota</taxon>
        <taxon>Fungi</taxon>
        <taxon>Dikarya</taxon>
        <taxon>Basidiomycota</taxon>
        <taxon>Agaricomycotina</taxon>
        <taxon>Agaricomycetes</taxon>
        <taxon>Agaricomycetidae</taxon>
        <taxon>Agaricales</taxon>
        <taxon>Marasmiineae</taxon>
        <taxon>Mycenaceae</taxon>
        <taxon>Mycena</taxon>
    </lineage>
</organism>
<dbReference type="Proteomes" id="UP001218188">
    <property type="component" value="Unassembled WGS sequence"/>
</dbReference>
<evidence type="ECO:0000256" key="1">
    <source>
        <dbReference type="SAM" id="MobiDB-lite"/>
    </source>
</evidence>
<feature type="region of interest" description="Disordered" evidence="1">
    <location>
        <begin position="1"/>
        <end position="64"/>
    </location>
</feature>